<evidence type="ECO:0000256" key="8">
    <source>
        <dbReference type="ARBA" id="ARBA00022824"/>
    </source>
</evidence>
<dbReference type="PANTHER" id="PTHR12250">
    <property type="entry name" value="PHOSPHATIDYLINOSITOL GLYCAN, CLASS N"/>
    <property type="match status" value="1"/>
</dbReference>
<dbReference type="InterPro" id="IPR037671">
    <property type="entry name" value="PIGN_N"/>
</dbReference>
<feature type="transmembrane region" description="Helical" evidence="12">
    <location>
        <begin position="600"/>
        <end position="620"/>
    </location>
</feature>
<comment type="subcellular location">
    <subcellularLocation>
        <location evidence="1 12">Endoplasmic reticulum membrane</location>
        <topology evidence="1 12">Multi-pass membrane protein</topology>
    </subcellularLocation>
</comment>
<feature type="transmembrane region" description="Helical" evidence="12">
    <location>
        <begin position="540"/>
        <end position="557"/>
    </location>
</feature>
<dbReference type="UniPathway" id="UPA00196"/>
<dbReference type="AlphaFoldDB" id="A0A2R5GE24"/>
<feature type="transmembrane region" description="Helical" evidence="12">
    <location>
        <begin position="908"/>
        <end position="927"/>
    </location>
</feature>
<evidence type="ECO:0000256" key="1">
    <source>
        <dbReference type="ARBA" id="ARBA00004477"/>
    </source>
</evidence>
<dbReference type="EMBL" id="BEYU01000053">
    <property type="protein sequence ID" value="GBG29190.1"/>
    <property type="molecule type" value="Genomic_DNA"/>
</dbReference>
<evidence type="ECO:0000256" key="2">
    <source>
        <dbReference type="ARBA" id="ARBA00004687"/>
    </source>
</evidence>
<evidence type="ECO:0000259" key="13">
    <source>
        <dbReference type="Pfam" id="PF04987"/>
    </source>
</evidence>
<dbReference type="OrthoDB" id="2748310at2759"/>
<keyword evidence="6 12" id="KW-0808">Transferase</keyword>
<feature type="transmembrane region" description="Helical" evidence="12">
    <location>
        <begin position="696"/>
        <end position="715"/>
    </location>
</feature>
<dbReference type="InterPro" id="IPR017852">
    <property type="entry name" value="GPI_EtnP_transferase_1_C"/>
</dbReference>
<keyword evidence="11" id="KW-0325">Glycoprotein</keyword>
<accession>A0A2R5GE24</accession>
<evidence type="ECO:0000256" key="9">
    <source>
        <dbReference type="ARBA" id="ARBA00022989"/>
    </source>
</evidence>
<comment type="similarity">
    <text evidence="3 12">Belongs to the PIGG/PIGN/PIGO family. PIGN subfamily.</text>
</comment>
<keyword evidence="5 12" id="KW-0337">GPI-anchor biosynthesis</keyword>
<keyword evidence="10 12" id="KW-0472">Membrane</keyword>
<comment type="pathway">
    <text evidence="2 12">Glycolipid biosynthesis; glycosylphosphatidylinositol-anchor biosynthesis.</text>
</comment>
<dbReference type="FunFam" id="3.40.720.10:FF:000015">
    <property type="entry name" value="GPI ethanolamine phosphate transferase 1"/>
    <property type="match status" value="1"/>
</dbReference>
<dbReference type="PANTHER" id="PTHR12250:SF0">
    <property type="entry name" value="GPI ETHANOLAMINE PHOSPHATE TRANSFERASE 1"/>
    <property type="match status" value="1"/>
</dbReference>
<feature type="transmembrane region" description="Helical" evidence="12">
    <location>
        <begin position="640"/>
        <end position="659"/>
    </location>
</feature>
<evidence type="ECO:0000256" key="12">
    <source>
        <dbReference type="RuleBase" id="RU367138"/>
    </source>
</evidence>
<evidence type="ECO:0000256" key="3">
    <source>
        <dbReference type="ARBA" id="ARBA00008400"/>
    </source>
</evidence>
<dbReference type="Gene3D" id="3.40.720.10">
    <property type="entry name" value="Alkaline Phosphatase, subunit A"/>
    <property type="match status" value="1"/>
</dbReference>
<organism evidence="14 15">
    <name type="scientific">Hondaea fermentalgiana</name>
    <dbReference type="NCBI Taxonomy" id="2315210"/>
    <lineage>
        <taxon>Eukaryota</taxon>
        <taxon>Sar</taxon>
        <taxon>Stramenopiles</taxon>
        <taxon>Bigyra</taxon>
        <taxon>Labyrinthulomycetes</taxon>
        <taxon>Thraustochytrida</taxon>
        <taxon>Thraustochytriidae</taxon>
        <taxon>Hondaea</taxon>
    </lineage>
</organism>
<comment type="caution">
    <text evidence="14">The sequence shown here is derived from an EMBL/GenBank/DDBJ whole genome shotgun (WGS) entry which is preliminary data.</text>
</comment>
<feature type="transmembrane region" description="Helical" evidence="12">
    <location>
        <begin position="479"/>
        <end position="502"/>
    </location>
</feature>
<keyword evidence="7 12" id="KW-0812">Transmembrane</keyword>
<dbReference type="GO" id="GO:0051377">
    <property type="term" value="F:mannose-ethanolamine phosphotransferase activity"/>
    <property type="evidence" value="ECO:0007669"/>
    <property type="project" value="UniProtKB-UniRule"/>
</dbReference>
<feature type="transmembrane region" description="Helical" evidence="12">
    <location>
        <begin position="514"/>
        <end position="534"/>
    </location>
</feature>
<evidence type="ECO:0000313" key="15">
    <source>
        <dbReference type="Proteomes" id="UP000241890"/>
    </source>
</evidence>
<dbReference type="SUPFAM" id="SSF53649">
    <property type="entry name" value="Alkaline phosphatase-like"/>
    <property type="match status" value="1"/>
</dbReference>
<feature type="transmembrane region" description="Helical" evidence="12">
    <location>
        <begin position="577"/>
        <end position="594"/>
    </location>
</feature>
<dbReference type="Pfam" id="PF04987">
    <property type="entry name" value="PigN"/>
    <property type="match status" value="1"/>
</dbReference>
<feature type="transmembrane region" description="Helical" evidence="12">
    <location>
        <begin position="751"/>
        <end position="777"/>
    </location>
</feature>
<dbReference type="GO" id="GO:0005789">
    <property type="term" value="C:endoplasmic reticulum membrane"/>
    <property type="evidence" value="ECO:0007669"/>
    <property type="project" value="UniProtKB-SubCell"/>
</dbReference>
<evidence type="ECO:0000256" key="10">
    <source>
        <dbReference type="ARBA" id="ARBA00023136"/>
    </source>
</evidence>
<keyword evidence="15" id="KW-1185">Reference proteome</keyword>
<evidence type="ECO:0000256" key="11">
    <source>
        <dbReference type="ARBA" id="ARBA00023180"/>
    </source>
</evidence>
<feature type="transmembrane region" description="Helical" evidence="12">
    <location>
        <begin position="829"/>
        <end position="847"/>
    </location>
</feature>
<dbReference type="CDD" id="cd16020">
    <property type="entry name" value="GPI_EPT_1"/>
    <property type="match status" value="1"/>
</dbReference>
<evidence type="ECO:0000256" key="5">
    <source>
        <dbReference type="ARBA" id="ARBA00022502"/>
    </source>
</evidence>
<evidence type="ECO:0000256" key="7">
    <source>
        <dbReference type="ARBA" id="ARBA00022692"/>
    </source>
</evidence>
<sequence>MGRNTLLAVCFVFHVCYFFSIFDIYFRSPIDPDLEAVAVHEASRAPAKRLVLFVADGLRADTCFRFLGRDVRYHDPDRARGRADRREANYEADATIWPAAKTSFLREMIENQGRWGISHTRVPTESRPGHVAVIAGFYEDVSAVTRGWQDNPVDFDHVFNQSRRTWLWGSPDITRMFAKRHEHVTDWFYSPAEEDFAAKDLTMLDTWVFNKASELLKETETNATLRAMVHEDRVVFFLHLLGLDSNGHAHRPHAPEYYQNMASVDKGVRGIHALFESYFHDNATAYVFTSDHGMGNQGAHGDGHPTNTRTPLVAWGSGIRGPTHLSDLQKDPRAGISTGFTAQAESEFSSDWGLAHLERTDVEQADLAPLLASLIGVPVPVNSVGRLPADFLEPGKYTAEALVRNARQLLAQVEYKEAARRARHIRFRPYGPTDEARRALQNADILIKKGDTEQAEAACRASMRVSIEALRYYQVYDRFYLGSVIVAGYLGWILLLAAELTIPGDSPQGRADPAWTPLSVLVCIFSVLLFATQVIEESPLMYHAYLIFPAVFWTLVLRRKAVWTLWWNRVCSHPKAAVMLFVYVAGTQIIVVGYTYRNIYVVLFLALACWPCTVPALWDAEIIRYESHTGQLKAREGRKLRLSWALSCLLLGSCTLIPLDLNDQPFLLFAGGLLMLGLMCTLFSGDLDKFTTQRKLQLALIALGTALPLATDASLRAKTGLPLVNQVLTWISFLVSPVLSRFSSRTPYKRYLSIFAGLATPYCLLSVNFEVLFYVALGFTLMQWLVLERATFYAHKTSSAGAGTSSRRHLGRGQDSQEAAVSIDDVRSAFMFLCFVHIAFFGTGNIASMSSFQISSSFRFTTVFSPFLMGGLLVIKLLVPYTLVTSLVAIVSAERRAAGVSAVSPHRLFFLVLTLCDLLAVHLFFWVRDEGSWLEIGNSISQYGFVNCQLIFIPLLFALASFFLSGVSMTLPSAAKSS</sequence>
<comment type="function">
    <text evidence="12">Ethanolamine phosphate transferase involved in glycosylphosphatidylinositol-anchor biosynthesis. Transfers ethanolamine phosphate to the first alpha-1,4-linked mannose of the glycosylphosphatidylinositol precursor of GPI-anchor.</text>
</comment>
<evidence type="ECO:0000256" key="4">
    <source>
        <dbReference type="ARBA" id="ARBA00020831"/>
    </source>
</evidence>
<dbReference type="InterPro" id="IPR002591">
    <property type="entry name" value="Phosphodiest/P_Trfase"/>
</dbReference>
<keyword evidence="8 12" id="KW-0256">Endoplasmic reticulum</keyword>
<dbReference type="InterPro" id="IPR007070">
    <property type="entry name" value="GPI_EtnP_transferase_1"/>
</dbReference>
<feature type="domain" description="GPI ethanolamine phosphate transferase 1 C-terminal" evidence="13">
    <location>
        <begin position="468"/>
        <end position="932"/>
    </location>
</feature>
<gene>
    <name evidence="14" type="ORF">FCC1311_054122</name>
</gene>
<dbReference type="EC" id="2.-.-.-" evidence="12"/>
<dbReference type="Proteomes" id="UP000241890">
    <property type="component" value="Unassembled WGS sequence"/>
</dbReference>
<reference evidence="14 15" key="1">
    <citation type="submission" date="2017-12" db="EMBL/GenBank/DDBJ databases">
        <title>Sequencing, de novo assembly and annotation of complete genome of a new Thraustochytrid species, strain FCC1311.</title>
        <authorList>
            <person name="Sedici K."/>
            <person name="Godart F."/>
            <person name="Aiese Cigliano R."/>
            <person name="Sanseverino W."/>
            <person name="Barakat M."/>
            <person name="Ortet P."/>
            <person name="Marechal E."/>
            <person name="Cagnac O."/>
            <person name="Amato A."/>
        </authorList>
    </citation>
    <scope>NUCLEOTIDE SEQUENCE [LARGE SCALE GENOMIC DNA]</scope>
</reference>
<dbReference type="InterPro" id="IPR017850">
    <property type="entry name" value="Alkaline_phosphatase_core_sf"/>
</dbReference>
<dbReference type="GO" id="GO:0006506">
    <property type="term" value="P:GPI anchor biosynthetic process"/>
    <property type="evidence" value="ECO:0007669"/>
    <property type="project" value="UniProtKB-UniPathway"/>
</dbReference>
<feature type="transmembrane region" description="Helical" evidence="12">
    <location>
        <begin position="665"/>
        <end position="684"/>
    </location>
</feature>
<dbReference type="InParanoid" id="A0A2R5GE24"/>
<evidence type="ECO:0000256" key="6">
    <source>
        <dbReference type="ARBA" id="ARBA00022679"/>
    </source>
</evidence>
<feature type="transmembrane region" description="Helical" evidence="12">
    <location>
        <begin position="867"/>
        <end position="888"/>
    </location>
</feature>
<proteinExistence type="inferred from homology"/>
<name>A0A2R5GE24_9STRA</name>
<evidence type="ECO:0000313" key="14">
    <source>
        <dbReference type="EMBL" id="GBG29190.1"/>
    </source>
</evidence>
<dbReference type="Pfam" id="PF01663">
    <property type="entry name" value="Phosphodiest"/>
    <property type="match status" value="1"/>
</dbReference>
<keyword evidence="9 12" id="KW-1133">Transmembrane helix</keyword>
<protein>
    <recommendedName>
        <fullName evidence="4 12">GPI ethanolamine phosphate transferase 1</fullName>
        <ecNumber evidence="12">2.-.-.-</ecNumber>
    </recommendedName>
</protein>
<feature type="transmembrane region" description="Helical" evidence="12">
    <location>
        <begin position="948"/>
        <end position="971"/>
    </location>
</feature>